<evidence type="ECO:0000256" key="5">
    <source>
        <dbReference type="SAM" id="SignalP"/>
    </source>
</evidence>
<dbReference type="OrthoDB" id="416222at2759"/>
<evidence type="ECO:0000256" key="1">
    <source>
        <dbReference type="ARBA" id="ARBA00005336"/>
    </source>
</evidence>
<sequence>MNLLTSLAILAIRLSHVLADEDDIAVGHHIIWSYPGPNIPQTLLDATQAGKVGGVIFYSENIDKAQDLPGQIRALQDTYKQSPGYAGFPLLLVTDQEGGIVNRLPGGPSQSAKSIGASPDPVAAARDAGSQVATVFSQYGINGDLAPVLDVHRAEGDFTDSQQRSFSSDPTKVAEAAAPWIQALQEKGYPATAKHFPGLGSAATQQNTDRVPVTLNTSADDLRNVDMFPYTAAIQAGVKMVMTSWAIYPALDADKPAGLSRKIVQEELRQRLGFQGVTITDALEAGSLTSFGGTGNLAVMACQAGMDIVLASVRRVSQGEDAHVGIVQALRDGGIDRTEFDQATERIIAMRKALPQ</sequence>
<reference evidence="7 8" key="1">
    <citation type="journal article" date="2012" name="PLoS Pathog.">
        <title>Diverse lifestyles and strategies of plant pathogenesis encoded in the genomes of eighteen Dothideomycetes fungi.</title>
        <authorList>
            <person name="Ohm R.A."/>
            <person name="Feau N."/>
            <person name="Henrissat B."/>
            <person name="Schoch C.L."/>
            <person name="Horwitz B.A."/>
            <person name="Barry K.W."/>
            <person name="Condon B.J."/>
            <person name="Copeland A.C."/>
            <person name="Dhillon B."/>
            <person name="Glaser F."/>
            <person name="Hesse C.N."/>
            <person name="Kosti I."/>
            <person name="LaButti K."/>
            <person name="Lindquist E.A."/>
            <person name="Lucas S."/>
            <person name="Salamov A.A."/>
            <person name="Bradshaw R.E."/>
            <person name="Ciuffetti L."/>
            <person name="Hamelin R.C."/>
            <person name="Kema G.H.J."/>
            <person name="Lawrence C."/>
            <person name="Scott J.A."/>
            <person name="Spatafora J.W."/>
            <person name="Turgeon B.G."/>
            <person name="de Wit P.J.G.M."/>
            <person name="Zhong S."/>
            <person name="Goodwin S.B."/>
            <person name="Grigoriev I.V."/>
        </authorList>
    </citation>
    <scope>NUCLEOTIDE SEQUENCE [LARGE SCALE GENOMIC DNA]</scope>
    <source>
        <strain evidence="7 8">SO2202</strain>
    </source>
</reference>
<dbReference type="GO" id="GO:0004553">
    <property type="term" value="F:hydrolase activity, hydrolyzing O-glycosyl compounds"/>
    <property type="evidence" value="ECO:0007669"/>
    <property type="project" value="InterPro"/>
</dbReference>
<organism evidence="7 8">
    <name type="scientific">Sphaerulina musiva (strain SO2202)</name>
    <name type="common">Poplar stem canker fungus</name>
    <name type="synonym">Septoria musiva</name>
    <dbReference type="NCBI Taxonomy" id="692275"/>
    <lineage>
        <taxon>Eukaryota</taxon>
        <taxon>Fungi</taxon>
        <taxon>Dikarya</taxon>
        <taxon>Ascomycota</taxon>
        <taxon>Pezizomycotina</taxon>
        <taxon>Dothideomycetes</taxon>
        <taxon>Dothideomycetidae</taxon>
        <taxon>Mycosphaerellales</taxon>
        <taxon>Mycosphaerellaceae</taxon>
        <taxon>Sphaerulina</taxon>
    </lineage>
</organism>
<keyword evidence="2 7" id="KW-0378">Hydrolase</keyword>
<evidence type="ECO:0000256" key="4">
    <source>
        <dbReference type="ARBA" id="ARBA00023295"/>
    </source>
</evidence>
<dbReference type="AlphaFoldDB" id="M3C8T1"/>
<dbReference type="GO" id="GO:0009254">
    <property type="term" value="P:peptidoglycan turnover"/>
    <property type="evidence" value="ECO:0007669"/>
    <property type="project" value="TreeGrafter"/>
</dbReference>
<dbReference type="Gene3D" id="3.20.20.300">
    <property type="entry name" value="Glycoside hydrolase, family 3, N-terminal domain"/>
    <property type="match status" value="1"/>
</dbReference>
<dbReference type="OMA" id="WQMAAEM"/>
<keyword evidence="4" id="KW-0326">Glycosidase</keyword>
<dbReference type="Proteomes" id="UP000016931">
    <property type="component" value="Unassembled WGS sequence"/>
</dbReference>
<name>M3C8T1_SPHMS</name>
<dbReference type="InterPro" id="IPR017853">
    <property type="entry name" value="GH"/>
</dbReference>
<dbReference type="SUPFAM" id="SSF51445">
    <property type="entry name" value="(Trans)glycosidases"/>
    <property type="match status" value="1"/>
</dbReference>
<dbReference type="RefSeq" id="XP_016756406.1">
    <property type="nucleotide sequence ID" value="XM_016908256.1"/>
</dbReference>
<keyword evidence="8" id="KW-1185">Reference proteome</keyword>
<protein>
    <submittedName>
        <fullName evidence="7">Glycoside hydrolase family 3 protein</fullName>
    </submittedName>
</protein>
<dbReference type="HOGENOM" id="CLU_008392_0_1_1"/>
<dbReference type="STRING" id="692275.M3C8T1"/>
<dbReference type="InterPro" id="IPR050226">
    <property type="entry name" value="NagZ_Beta-hexosaminidase"/>
</dbReference>
<feature type="domain" description="Glycoside hydrolase family 3 N-terminal" evidence="6">
    <location>
        <begin position="48"/>
        <end position="349"/>
    </location>
</feature>
<dbReference type="PANTHER" id="PTHR30480:SF14">
    <property type="entry name" value="HYDROLASE, PUTATIVE (AFU_ORTHOLOGUE AFUA_4G13770)-RELATED"/>
    <property type="match status" value="1"/>
</dbReference>
<evidence type="ECO:0000256" key="3">
    <source>
        <dbReference type="ARBA" id="ARBA00023180"/>
    </source>
</evidence>
<feature type="chain" id="PRO_5004031823" evidence="5">
    <location>
        <begin position="20"/>
        <end position="356"/>
    </location>
</feature>
<dbReference type="GeneID" id="27905393"/>
<evidence type="ECO:0000256" key="2">
    <source>
        <dbReference type="ARBA" id="ARBA00022801"/>
    </source>
</evidence>
<dbReference type="PANTHER" id="PTHR30480">
    <property type="entry name" value="BETA-HEXOSAMINIDASE-RELATED"/>
    <property type="match status" value="1"/>
</dbReference>
<feature type="signal peptide" evidence="5">
    <location>
        <begin position="1"/>
        <end position="19"/>
    </location>
</feature>
<evidence type="ECO:0000313" key="7">
    <source>
        <dbReference type="EMBL" id="EMF08285.1"/>
    </source>
</evidence>
<dbReference type="eggNOG" id="ENOG502SJNP">
    <property type="taxonomic scope" value="Eukaryota"/>
</dbReference>
<dbReference type="InterPro" id="IPR001764">
    <property type="entry name" value="Glyco_hydro_3_N"/>
</dbReference>
<dbReference type="InterPro" id="IPR036962">
    <property type="entry name" value="Glyco_hydro_3_N_sf"/>
</dbReference>
<dbReference type="Pfam" id="PF00933">
    <property type="entry name" value="Glyco_hydro_3"/>
    <property type="match status" value="1"/>
</dbReference>
<keyword evidence="5" id="KW-0732">Signal</keyword>
<keyword evidence="3" id="KW-0325">Glycoprotein</keyword>
<evidence type="ECO:0000259" key="6">
    <source>
        <dbReference type="Pfam" id="PF00933"/>
    </source>
</evidence>
<accession>M3C8T1</accession>
<dbReference type="EMBL" id="KB456271">
    <property type="protein sequence ID" value="EMF08285.1"/>
    <property type="molecule type" value="Genomic_DNA"/>
</dbReference>
<evidence type="ECO:0000313" key="8">
    <source>
        <dbReference type="Proteomes" id="UP000016931"/>
    </source>
</evidence>
<comment type="similarity">
    <text evidence="1">Belongs to the glycosyl hydrolase 3 family.</text>
</comment>
<gene>
    <name evidence="7" type="ORF">SEPMUDRAFT_166759</name>
</gene>
<dbReference type="GO" id="GO:0005975">
    <property type="term" value="P:carbohydrate metabolic process"/>
    <property type="evidence" value="ECO:0007669"/>
    <property type="project" value="InterPro"/>
</dbReference>
<proteinExistence type="inferred from homology"/>